<gene>
    <name evidence="5" type="ORF">METZ01_LOCUS214044</name>
</gene>
<organism evidence="5">
    <name type="scientific">marine metagenome</name>
    <dbReference type="NCBI Taxonomy" id="408172"/>
    <lineage>
        <taxon>unclassified sequences</taxon>
        <taxon>metagenomes</taxon>
        <taxon>ecological metagenomes</taxon>
    </lineage>
</organism>
<dbReference type="InterPro" id="IPR001608">
    <property type="entry name" value="Ala_racemase_N"/>
</dbReference>
<dbReference type="PRINTS" id="PR00992">
    <property type="entry name" value="ALARACEMASE"/>
</dbReference>
<dbReference type="GO" id="GO:0005829">
    <property type="term" value="C:cytosol"/>
    <property type="evidence" value="ECO:0007669"/>
    <property type="project" value="TreeGrafter"/>
</dbReference>
<dbReference type="InterPro" id="IPR000821">
    <property type="entry name" value="Ala_racemase"/>
</dbReference>
<dbReference type="Pfam" id="PF01168">
    <property type="entry name" value="Ala_racemase_N"/>
    <property type="match status" value="1"/>
</dbReference>
<keyword evidence="2" id="KW-0663">Pyridoxal phosphate</keyword>
<protein>
    <recommendedName>
        <fullName evidence="4">Alanine racemase C-terminal domain-containing protein</fullName>
    </recommendedName>
</protein>
<dbReference type="Gene3D" id="2.40.37.10">
    <property type="entry name" value="Lyase, Ornithine Decarboxylase, Chain A, domain 1"/>
    <property type="match status" value="1"/>
</dbReference>
<dbReference type="InterPro" id="IPR029066">
    <property type="entry name" value="PLP-binding_barrel"/>
</dbReference>
<dbReference type="SMART" id="SM01005">
    <property type="entry name" value="Ala_racemase_C"/>
    <property type="match status" value="1"/>
</dbReference>
<dbReference type="InterPro" id="IPR009006">
    <property type="entry name" value="Ala_racemase/Decarboxylase_C"/>
</dbReference>
<evidence type="ECO:0000256" key="1">
    <source>
        <dbReference type="ARBA" id="ARBA00001933"/>
    </source>
</evidence>
<keyword evidence="3" id="KW-0413">Isomerase</keyword>
<reference evidence="5" key="1">
    <citation type="submission" date="2018-05" db="EMBL/GenBank/DDBJ databases">
        <authorList>
            <person name="Lanie J.A."/>
            <person name="Ng W.-L."/>
            <person name="Kazmierczak K.M."/>
            <person name="Andrzejewski T.M."/>
            <person name="Davidsen T.M."/>
            <person name="Wayne K.J."/>
            <person name="Tettelin H."/>
            <person name="Glass J.I."/>
            <person name="Rusch D."/>
            <person name="Podicherti R."/>
            <person name="Tsui H.-C.T."/>
            <person name="Winkler M.E."/>
        </authorList>
    </citation>
    <scope>NUCLEOTIDE SEQUENCE</scope>
</reference>
<dbReference type="PROSITE" id="PS00395">
    <property type="entry name" value="ALANINE_RACEMASE"/>
    <property type="match status" value="1"/>
</dbReference>
<dbReference type="GO" id="GO:0030170">
    <property type="term" value="F:pyridoxal phosphate binding"/>
    <property type="evidence" value="ECO:0007669"/>
    <property type="project" value="TreeGrafter"/>
</dbReference>
<sequence>MIKPNAILEIKTKNLIHNYKTLSTIASSSLAGATLKANAYGIGDLEIYKLLYKNNCRHFFFASLDEALTIRKKFRKGNIYVLNGIEDHNFNIFKKFNIVPILNSRKELEKFVKDNGINKKIKIGLQVETGLNRLGISIKDLGSISTNKLDLQILISHLASSDELKNKYNQKQNNNFRLYFNLFKSIKYKSLVSSMGILLGKDFHYDLIRPGISIYGGHYNSKLKKKIMPVVTLKAKILQIKTLSKNEYVGYNQTYKTHDKIIIAILGIGYGDGISRILSNNGEAMYKDETFIII</sequence>
<evidence type="ECO:0000259" key="4">
    <source>
        <dbReference type="SMART" id="SM01005"/>
    </source>
</evidence>
<dbReference type="InterPro" id="IPR011079">
    <property type="entry name" value="Ala_racemase_C"/>
</dbReference>
<comment type="cofactor">
    <cofactor evidence="1">
        <name>pyridoxal 5'-phosphate</name>
        <dbReference type="ChEBI" id="CHEBI:597326"/>
    </cofactor>
</comment>
<dbReference type="NCBIfam" id="TIGR00492">
    <property type="entry name" value="alr"/>
    <property type="match status" value="1"/>
</dbReference>
<evidence type="ECO:0000256" key="2">
    <source>
        <dbReference type="ARBA" id="ARBA00022898"/>
    </source>
</evidence>
<dbReference type="EMBL" id="UINC01049423">
    <property type="protein sequence ID" value="SVB61190.1"/>
    <property type="molecule type" value="Genomic_DNA"/>
</dbReference>
<name>A0A382FE42_9ZZZZ</name>
<dbReference type="AlphaFoldDB" id="A0A382FE42"/>
<dbReference type="PANTHER" id="PTHR30511:SF0">
    <property type="entry name" value="ALANINE RACEMASE, CATABOLIC-RELATED"/>
    <property type="match status" value="1"/>
</dbReference>
<dbReference type="SUPFAM" id="SSF50621">
    <property type="entry name" value="Alanine racemase C-terminal domain-like"/>
    <property type="match status" value="1"/>
</dbReference>
<dbReference type="InterPro" id="IPR020622">
    <property type="entry name" value="Ala_racemase_pyridoxalP-BS"/>
</dbReference>
<dbReference type="SUPFAM" id="SSF51419">
    <property type="entry name" value="PLP-binding barrel"/>
    <property type="match status" value="1"/>
</dbReference>
<dbReference type="Pfam" id="PF00842">
    <property type="entry name" value="Ala_racemase_C"/>
    <property type="match status" value="1"/>
</dbReference>
<feature type="domain" description="Alanine racemase C-terminal" evidence="4">
    <location>
        <begin position="230"/>
        <end position="294"/>
    </location>
</feature>
<dbReference type="Gene3D" id="3.20.20.10">
    <property type="entry name" value="Alanine racemase"/>
    <property type="match status" value="1"/>
</dbReference>
<evidence type="ECO:0000256" key="3">
    <source>
        <dbReference type="ARBA" id="ARBA00023235"/>
    </source>
</evidence>
<dbReference type="PANTHER" id="PTHR30511">
    <property type="entry name" value="ALANINE RACEMASE"/>
    <property type="match status" value="1"/>
</dbReference>
<accession>A0A382FE42</accession>
<proteinExistence type="predicted"/>
<dbReference type="GO" id="GO:0008784">
    <property type="term" value="F:alanine racemase activity"/>
    <property type="evidence" value="ECO:0007669"/>
    <property type="project" value="InterPro"/>
</dbReference>
<evidence type="ECO:0000313" key="5">
    <source>
        <dbReference type="EMBL" id="SVB61190.1"/>
    </source>
</evidence>
<dbReference type="GO" id="GO:0030632">
    <property type="term" value="P:D-alanine biosynthetic process"/>
    <property type="evidence" value="ECO:0007669"/>
    <property type="project" value="TreeGrafter"/>
</dbReference>